<dbReference type="PROSITE" id="PS51462">
    <property type="entry name" value="NUDIX"/>
    <property type="match status" value="1"/>
</dbReference>
<reference evidence="5 6" key="1">
    <citation type="submission" date="2015-02" db="EMBL/GenBank/DDBJ databases">
        <title>Genome sequence of thermotolerant Streptomyces cyaneogriseus subsp. Noncyanogenus NMWT1, the producer of nematocidal antibiotics nemadectin.</title>
        <authorList>
            <person name="Wang H."/>
            <person name="Li C."/>
            <person name="Xiang W."/>
            <person name="Wang X."/>
        </authorList>
    </citation>
    <scope>NUCLEOTIDE SEQUENCE [LARGE SCALE GENOMIC DNA]</scope>
    <source>
        <strain evidence="5 6">NMWT 1</strain>
    </source>
</reference>
<evidence type="ECO:0000256" key="1">
    <source>
        <dbReference type="ARBA" id="ARBA00005582"/>
    </source>
</evidence>
<dbReference type="PROSITE" id="PS00893">
    <property type="entry name" value="NUDIX_BOX"/>
    <property type="match status" value="1"/>
</dbReference>
<keyword evidence="2 3" id="KW-0378">Hydrolase</keyword>
<dbReference type="InterPro" id="IPR000086">
    <property type="entry name" value="NUDIX_hydrolase_dom"/>
</dbReference>
<dbReference type="EMBL" id="CP010849">
    <property type="protein sequence ID" value="AJP06011.1"/>
    <property type="molecule type" value="Genomic_DNA"/>
</dbReference>
<dbReference type="AlphaFoldDB" id="A0A0C5GN84"/>
<dbReference type="GO" id="GO:0016787">
    <property type="term" value="F:hydrolase activity"/>
    <property type="evidence" value="ECO:0007669"/>
    <property type="project" value="UniProtKB-KW"/>
</dbReference>
<dbReference type="PRINTS" id="PR00502">
    <property type="entry name" value="NUDIXFAMILY"/>
</dbReference>
<keyword evidence="6" id="KW-1185">Reference proteome</keyword>
<dbReference type="InterPro" id="IPR020084">
    <property type="entry name" value="NUDIX_hydrolase_CS"/>
</dbReference>
<dbReference type="PANTHER" id="PTHR43736">
    <property type="entry name" value="ADP-RIBOSE PYROPHOSPHATASE"/>
    <property type="match status" value="1"/>
</dbReference>
<evidence type="ECO:0000313" key="6">
    <source>
        <dbReference type="Proteomes" id="UP000032234"/>
    </source>
</evidence>
<dbReference type="Pfam" id="PF00293">
    <property type="entry name" value="NUDIX"/>
    <property type="match status" value="1"/>
</dbReference>
<dbReference type="PANTHER" id="PTHR43736:SF1">
    <property type="entry name" value="DIHYDRONEOPTERIN TRIPHOSPHATE DIPHOSPHATASE"/>
    <property type="match status" value="1"/>
</dbReference>
<dbReference type="Gene3D" id="3.90.79.10">
    <property type="entry name" value="Nucleoside Triphosphate Pyrophosphohydrolase"/>
    <property type="match status" value="1"/>
</dbReference>
<dbReference type="PATRIC" id="fig|477245.3.peg.6880"/>
<gene>
    <name evidence="5" type="ORF">TU94_32280</name>
</gene>
<feature type="domain" description="Nudix hydrolase" evidence="4">
    <location>
        <begin position="7"/>
        <end position="139"/>
    </location>
</feature>
<sequence>MEPGRHCIGVGVGAMVFDADGRVFMARRGGGARNESGTWEFPGGEVNFGERLEDAIRRELQEEYGIEITISGCLGAFDHILPAERQHWVAVTFLARHTAGSPDIREPEKCSAIGWFDLNDMPEPLSQITSENAARYRNR</sequence>
<evidence type="ECO:0000256" key="2">
    <source>
        <dbReference type="ARBA" id="ARBA00022801"/>
    </source>
</evidence>
<dbReference type="KEGG" id="scw:TU94_32280"/>
<evidence type="ECO:0000259" key="4">
    <source>
        <dbReference type="PROSITE" id="PS51462"/>
    </source>
</evidence>
<dbReference type="HOGENOM" id="CLU_037162_20_6_11"/>
<organism evidence="5 6">
    <name type="scientific">Streptomyces cyaneogriseus subsp. noncyanogenus</name>
    <dbReference type="NCBI Taxonomy" id="477245"/>
    <lineage>
        <taxon>Bacteria</taxon>
        <taxon>Bacillati</taxon>
        <taxon>Actinomycetota</taxon>
        <taxon>Actinomycetes</taxon>
        <taxon>Kitasatosporales</taxon>
        <taxon>Streptomycetaceae</taxon>
        <taxon>Streptomyces</taxon>
    </lineage>
</organism>
<evidence type="ECO:0000313" key="5">
    <source>
        <dbReference type="EMBL" id="AJP06011.1"/>
    </source>
</evidence>
<name>A0A0C5GN84_9ACTN</name>
<dbReference type="Proteomes" id="UP000032234">
    <property type="component" value="Chromosome"/>
</dbReference>
<accession>A0A0C5GN84</accession>
<evidence type="ECO:0000256" key="3">
    <source>
        <dbReference type="RuleBase" id="RU003476"/>
    </source>
</evidence>
<protein>
    <recommendedName>
        <fullName evidence="4">Nudix hydrolase domain-containing protein</fullName>
    </recommendedName>
</protein>
<dbReference type="InterPro" id="IPR020476">
    <property type="entry name" value="Nudix_hydrolase"/>
</dbReference>
<dbReference type="SUPFAM" id="SSF55811">
    <property type="entry name" value="Nudix"/>
    <property type="match status" value="1"/>
</dbReference>
<proteinExistence type="inferred from homology"/>
<comment type="similarity">
    <text evidence="1 3">Belongs to the Nudix hydrolase family.</text>
</comment>
<dbReference type="InterPro" id="IPR015797">
    <property type="entry name" value="NUDIX_hydrolase-like_dom_sf"/>
</dbReference>